<feature type="compositionally biased region" description="Pro residues" evidence="1">
    <location>
        <begin position="1377"/>
        <end position="1386"/>
    </location>
</feature>
<dbReference type="EMBL" id="WSZM01000518">
    <property type="protein sequence ID" value="KAF4031968.1"/>
    <property type="molecule type" value="Genomic_DNA"/>
</dbReference>
<feature type="region of interest" description="Disordered" evidence="1">
    <location>
        <begin position="523"/>
        <end position="553"/>
    </location>
</feature>
<feature type="region of interest" description="Disordered" evidence="1">
    <location>
        <begin position="1127"/>
        <end position="1212"/>
    </location>
</feature>
<feature type="region of interest" description="Disordered" evidence="1">
    <location>
        <begin position="887"/>
        <end position="918"/>
    </location>
</feature>
<dbReference type="Proteomes" id="UP000602510">
    <property type="component" value="Unassembled WGS sequence"/>
</dbReference>
<gene>
    <name evidence="2" type="ORF">GN244_ATG16157</name>
</gene>
<feature type="region of interest" description="Disordered" evidence="1">
    <location>
        <begin position="132"/>
        <end position="155"/>
    </location>
</feature>
<feature type="region of interest" description="Disordered" evidence="1">
    <location>
        <begin position="195"/>
        <end position="219"/>
    </location>
</feature>
<feature type="region of interest" description="Disordered" evidence="1">
    <location>
        <begin position="622"/>
        <end position="664"/>
    </location>
</feature>
<accession>A0A833W6Q8</accession>
<feature type="region of interest" description="Disordered" evidence="1">
    <location>
        <begin position="701"/>
        <end position="726"/>
    </location>
</feature>
<feature type="region of interest" description="Disordered" evidence="1">
    <location>
        <begin position="1306"/>
        <end position="1339"/>
    </location>
</feature>
<sequence length="1386" mass="154168">MLRTSSRVAILPLLRLFEVDNQQIALHRLRGFGTIRSKIESHRRSYARAAGSRFCRYSACLRWGTSKLHCIGQPRTDDSEPSPLEQQPDSGRGFGTIRSKKESHRRCYARAAGSRFCRYSACLRWTTSKLHCTGQPQTDDSEPSPPERQPDSLRGFGTIRSKIESHRRSYARAAGSRFCRYSACLRWTTSKLHCTGQPQTDDSGPSPPERQPDSLRGFGTIRSKIESHRRSLRGFGTIRSKNESHRRSCARAGGSSFCHYAACLRWTTSKLHCTGQPQTDDSGPSPPERQPDSLPGFGTIRSKNESHRRSCARAGGSSFCHYAACLRWTTSKLHCTGQPQTDDSGPSPPERQPDSLPGFGTIRSKNESHRRSYARAAVSSFCRYSACLRWTTSKLHCTGQPQTDDSGPFSPEQQPDGLRGFGTIRSKNESHRRSCARAGGSSFCHYAACLRWTTSKLHCIDKPRADDSGPFSPERQPDSLPGFGTIRSKNESHRRSCARAGGSSFCHYAACLRWTASKLHCTGQPQTDDSGPSPPERQPDSLPGFGAIRSKNESHRRSYARAAGSSFCHYAACLRWTTSKLHCTGQPQTDDSGPRSYARAAGSSFCHYAACLRWTTSKLHCTGQPQTDDSGPFSPERQPDSLPGFGTIRSKNESHRRSLRGFGTIRSKNESHRRSCARAGGSSFCHYAACLRWTTSKLHCTSQPQTDDSGPSPPERQPDSLRGFGTIRSKIESHRRSYARAAGSRFCHYAACLRWTTSKLHCTGQPQTDDSEPSPPERQPDSLRGFGTIRSKNESHRRSYARAAGSRFCHYSACLRWGTSKLHCTGQPQTDDSGPSPPERQPDSLRGFGTIRSKNESHRRSYPRAAGSRFCRYSACLRWTTSKLHCTGQPQTDDSEPSPPEQQPDGLRGFGTIRSKNESHRRSCARAGGSSFCHYAACLRWTTSKLHCIDKPRADDSEPSPPEQQPDSLRGFGTIRSKSESHRRSYARAAGSRFCRYSACLRRGTSKLHCIDQPRTDDSEPSPPEQQPDGLRGFGTIHSKSVSHRRIGLSDSTGLRREKSKFHCIGQPRTDDSEPSPPEQQPDSLRDFGTIRSKNESHRRSYARAAGSRFCRYSACLRRGTSKLHCIDQPRTDDSEPSPPEQQPDGLRGFGTIHSKSVSHRRIGLSDSTGLSREKSKLHCIGQPRTDDSEPSPPEQQPDSLRDFGTIRSKNESHRRSYARAAGSSFCHYAACLRWTTSKLHCIGQPRADDSEPSPPEQQPDSLRGFGTIRSKSESHRRSYARAAGSRFCRYSACLRWGTSKLHCIGQPRTDDSEPSPPEQQPDSGRGFGTIHSKNESHRRSYARAAGSSFCHYAACLRWTTSKLHCTGQPQADDSEPSPPEQQPDS</sequence>
<protein>
    <submittedName>
        <fullName evidence="2">Uncharacterized protein</fullName>
    </submittedName>
</protein>
<reference evidence="2" key="1">
    <citation type="submission" date="2020-04" db="EMBL/GenBank/DDBJ databases">
        <title>Hybrid Assembly of Korean Phytophthora infestans isolates.</title>
        <authorList>
            <person name="Prokchorchik M."/>
            <person name="Lee Y."/>
            <person name="Seo J."/>
            <person name="Cho J.-H."/>
            <person name="Park Y.-E."/>
            <person name="Jang D.-C."/>
            <person name="Im J.-S."/>
            <person name="Choi J.-G."/>
            <person name="Park H.-J."/>
            <person name="Lee G.-B."/>
            <person name="Lee Y.-G."/>
            <person name="Hong S.-Y."/>
            <person name="Cho K."/>
            <person name="Sohn K.H."/>
        </authorList>
    </citation>
    <scope>NUCLEOTIDE SEQUENCE</scope>
    <source>
        <strain evidence="2">KR_1_A1</strain>
    </source>
</reference>
<evidence type="ECO:0000313" key="3">
    <source>
        <dbReference type="Proteomes" id="UP000602510"/>
    </source>
</evidence>
<keyword evidence="3" id="KW-1185">Reference proteome</keyword>
<feature type="region of interest" description="Disordered" evidence="1">
    <location>
        <begin position="1366"/>
        <end position="1386"/>
    </location>
</feature>
<feature type="region of interest" description="Disordered" evidence="1">
    <location>
        <begin position="1246"/>
        <end position="1278"/>
    </location>
</feature>
<feature type="region of interest" description="Disordered" evidence="1">
    <location>
        <begin position="336"/>
        <end position="369"/>
    </location>
</feature>
<evidence type="ECO:0000313" key="2">
    <source>
        <dbReference type="EMBL" id="KAF4031968.1"/>
    </source>
</evidence>
<feature type="region of interest" description="Disordered" evidence="1">
    <location>
        <begin position="825"/>
        <end position="861"/>
    </location>
</feature>
<organism evidence="2 3">
    <name type="scientific">Phytophthora infestans</name>
    <name type="common">Potato late blight agent</name>
    <name type="synonym">Botrytis infestans</name>
    <dbReference type="NCBI Taxonomy" id="4787"/>
    <lineage>
        <taxon>Eukaryota</taxon>
        <taxon>Sar</taxon>
        <taxon>Stramenopiles</taxon>
        <taxon>Oomycota</taxon>
        <taxon>Peronosporomycetes</taxon>
        <taxon>Peronosporales</taxon>
        <taxon>Peronosporaceae</taxon>
        <taxon>Phytophthora</taxon>
    </lineage>
</organism>
<comment type="caution">
    <text evidence="2">The sequence shown here is derived from an EMBL/GenBank/DDBJ whole genome shotgun (WGS) entry which is preliminary data.</text>
</comment>
<feature type="region of interest" description="Disordered" evidence="1">
    <location>
        <begin position="399"/>
        <end position="424"/>
    </location>
</feature>
<feature type="region of interest" description="Disordered" evidence="1">
    <location>
        <begin position="274"/>
        <end position="305"/>
    </location>
</feature>
<feature type="region of interest" description="Disordered" evidence="1">
    <location>
        <begin position="466"/>
        <end position="487"/>
    </location>
</feature>
<feature type="region of interest" description="Disordered" evidence="1">
    <location>
        <begin position="1011"/>
        <end position="1104"/>
    </location>
</feature>
<feature type="region of interest" description="Disordered" evidence="1">
    <location>
        <begin position="952"/>
        <end position="985"/>
    </location>
</feature>
<evidence type="ECO:0000256" key="1">
    <source>
        <dbReference type="SAM" id="MobiDB-lite"/>
    </source>
</evidence>
<name>A0A833W6Q8_PHYIN</name>
<proteinExistence type="predicted"/>
<feature type="region of interest" description="Disordered" evidence="1">
    <location>
        <begin position="74"/>
        <end position="98"/>
    </location>
</feature>
<feature type="region of interest" description="Disordered" evidence="1">
    <location>
        <begin position="763"/>
        <end position="797"/>
    </location>
</feature>